<dbReference type="SUPFAM" id="SSF53335">
    <property type="entry name" value="S-adenosyl-L-methionine-dependent methyltransferases"/>
    <property type="match status" value="1"/>
</dbReference>
<evidence type="ECO:0000313" key="6">
    <source>
        <dbReference type="Proteomes" id="UP000735302"/>
    </source>
</evidence>
<keyword evidence="6" id="KW-1185">Reference proteome</keyword>
<dbReference type="InterPro" id="IPR050362">
    <property type="entry name" value="Cation-dep_OMT"/>
</dbReference>
<organism evidence="5 6">
    <name type="scientific">Plakobranchus ocellatus</name>
    <dbReference type="NCBI Taxonomy" id="259542"/>
    <lineage>
        <taxon>Eukaryota</taxon>
        <taxon>Metazoa</taxon>
        <taxon>Spiralia</taxon>
        <taxon>Lophotrochozoa</taxon>
        <taxon>Mollusca</taxon>
        <taxon>Gastropoda</taxon>
        <taxon>Heterobranchia</taxon>
        <taxon>Euthyneura</taxon>
        <taxon>Panpulmonata</taxon>
        <taxon>Sacoglossa</taxon>
        <taxon>Placobranchoidea</taxon>
        <taxon>Plakobranchidae</taxon>
        <taxon>Plakobranchus</taxon>
    </lineage>
</organism>
<proteinExistence type="inferred from homology"/>
<dbReference type="PANTHER" id="PTHR10509:SF14">
    <property type="entry name" value="CAFFEOYL-COA O-METHYLTRANSFERASE 3-RELATED"/>
    <property type="match status" value="1"/>
</dbReference>
<evidence type="ECO:0000256" key="2">
    <source>
        <dbReference type="ARBA" id="ARBA00022679"/>
    </source>
</evidence>
<keyword evidence="2" id="KW-0808">Transferase</keyword>
<protein>
    <submittedName>
        <fullName evidence="5">Caffeoyl-CoA o-methyltransferase</fullName>
    </submittedName>
</protein>
<dbReference type="GO" id="GO:0008171">
    <property type="term" value="F:O-methyltransferase activity"/>
    <property type="evidence" value="ECO:0007669"/>
    <property type="project" value="InterPro"/>
</dbReference>
<sequence>MATRSRESKNVPLKELEAGIQQAEASGTVAPEIIQKLSSARDMFHRRDEFTAQACCDHSTTCEKIEEETYTRDWKADFDQGKAPVEFGARYLCGKEVGQFLKSMVSIQRAKRILEIGLFTGYSALCMAEALPDDGELVSLEICEHLKNLAEDLMKESHHTKKIKIILGPAIESVKKMVESKEKFDMIFLDGDKADYIPLVKMIFEMDLLSAGGTLLIDNAYHMGGAFDPSLNRPIPHQLRDCIKALPNVHAILLSMSDGIWMVRRMEDVERDTI</sequence>
<dbReference type="GO" id="GO:0008757">
    <property type="term" value="F:S-adenosylmethionine-dependent methyltransferase activity"/>
    <property type="evidence" value="ECO:0007669"/>
    <property type="project" value="TreeGrafter"/>
</dbReference>
<dbReference type="Proteomes" id="UP000735302">
    <property type="component" value="Unassembled WGS sequence"/>
</dbReference>
<keyword evidence="3" id="KW-0949">S-adenosyl-L-methionine</keyword>
<reference evidence="5 6" key="1">
    <citation type="journal article" date="2021" name="Elife">
        <title>Chloroplast acquisition without the gene transfer in kleptoplastic sea slugs, Plakobranchus ocellatus.</title>
        <authorList>
            <person name="Maeda T."/>
            <person name="Takahashi S."/>
            <person name="Yoshida T."/>
            <person name="Shimamura S."/>
            <person name="Takaki Y."/>
            <person name="Nagai Y."/>
            <person name="Toyoda A."/>
            <person name="Suzuki Y."/>
            <person name="Arimoto A."/>
            <person name="Ishii H."/>
            <person name="Satoh N."/>
            <person name="Nishiyama T."/>
            <person name="Hasebe M."/>
            <person name="Maruyama T."/>
            <person name="Minagawa J."/>
            <person name="Obokata J."/>
            <person name="Shigenobu S."/>
        </authorList>
    </citation>
    <scope>NUCLEOTIDE SEQUENCE [LARGE SCALE GENOMIC DNA]</scope>
</reference>
<dbReference type="PANTHER" id="PTHR10509">
    <property type="entry name" value="O-METHYLTRANSFERASE-RELATED"/>
    <property type="match status" value="1"/>
</dbReference>
<name>A0AAV4BLL5_9GAST</name>
<dbReference type="GO" id="GO:0032259">
    <property type="term" value="P:methylation"/>
    <property type="evidence" value="ECO:0007669"/>
    <property type="project" value="UniProtKB-KW"/>
</dbReference>
<comment type="similarity">
    <text evidence="4">Belongs to the class I-like SAM-binding methyltransferase superfamily. Cation-dependent O-methyltransferase family.</text>
</comment>
<dbReference type="PROSITE" id="PS51682">
    <property type="entry name" value="SAM_OMT_I"/>
    <property type="match status" value="1"/>
</dbReference>
<dbReference type="AlphaFoldDB" id="A0AAV4BLL5"/>
<dbReference type="Pfam" id="PF01596">
    <property type="entry name" value="Methyltransf_3"/>
    <property type="match status" value="1"/>
</dbReference>
<dbReference type="InterPro" id="IPR002935">
    <property type="entry name" value="SAM_O-MeTrfase"/>
</dbReference>
<evidence type="ECO:0000256" key="3">
    <source>
        <dbReference type="ARBA" id="ARBA00022691"/>
    </source>
</evidence>
<dbReference type="EMBL" id="BLXT01005251">
    <property type="protein sequence ID" value="GFO21034.1"/>
    <property type="molecule type" value="Genomic_DNA"/>
</dbReference>
<accession>A0AAV4BLL5</accession>
<evidence type="ECO:0000313" key="5">
    <source>
        <dbReference type="EMBL" id="GFO21034.1"/>
    </source>
</evidence>
<gene>
    <name evidence="5" type="ORF">PoB_004753900</name>
</gene>
<keyword evidence="1" id="KW-0489">Methyltransferase</keyword>
<comment type="caution">
    <text evidence="5">The sequence shown here is derived from an EMBL/GenBank/DDBJ whole genome shotgun (WGS) entry which is preliminary data.</text>
</comment>
<dbReference type="InterPro" id="IPR029063">
    <property type="entry name" value="SAM-dependent_MTases_sf"/>
</dbReference>
<dbReference type="Gene3D" id="3.40.50.150">
    <property type="entry name" value="Vaccinia Virus protein VP39"/>
    <property type="match status" value="1"/>
</dbReference>
<evidence type="ECO:0000256" key="4">
    <source>
        <dbReference type="ARBA" id="ARBA00023453"/>
    </source>
</evidence>
<evidence type="ECO:0000256" key="1">
    <source>
        <dbReference type="ARBA" id="ARBA00022603"/>
    </source>
</evidence>